<dbReference type="EMBL" id="JBHUEM010000028">
    <property type="protein sequence ID" value="MFD1738024.1"/>
    <property type="molecule type" value="Genomic_DNA"/>
</dbReference>
<sequence>MNSNFKDFVKKTTEEMDYFDHNDLDCFKELVTEAIGFYKLKSYEETEDTKAGNMKYLYVHSMAEENLLSKIIELAITSNKSFGVEDVYEGRIIREY</sequence>
<protein>
    <submittedName>
        <fullName evidence="1">DUF6407 family protein</fullName>
    </submittedName>
</protein>
<name>A0ABW4LTB3_9BACI</name>
<dbReference type="RefSeq" id="WP_377929240.1">
    <property type="nucleotide sequence ID" value="NZ_JBHUEM010000028.1"/>
</dbReference>
<gene>
    <name evidence="1" type="ORF">ACFSCX_15920</name>
</gene>
<comment type="caution">
    <text evidence="1">The sequence shown here is derived from an EMBL/GenBank/DDBJ whole genome shotgun (WGS) entry which is preliminary data.</text>
</comment>
<evidence type="ECO:0000313" key="1">
    <source>
        <dbReference type="EMBL" id="MFD1738024.1"/>
    </source>
</evidence>
<keyword evidence="2" id="KW-1185">Reference proteome</keyword>
<dbReference type="Proteomes" id="UP001597214">
    <property type="component" value="Unassembled WGS sequence"/>
</dbReference>
<accession>A0ABW4LTB3</accession>
<evidence type="ECO:0000313" key="2">
    <source>
        <dbReference type="Proteomes" id="UP001597214"/>
    </source>
</evidence>
<dbReference type="InterPro" id="IPR045640">
    <property type="entry name" value="DUF6407"/>
</dbReference>
<reference evidence="2" key="1">
    <citation type="journal article" date="2019" name="Int. J. Syst. Evol. Microbiol.">
        <title>The Global Catalogue of Microorganisms (GCM) 10K type strain sequencing project: providing services to taxonomists for standard genome sequencing and annotation.</title>
        <authorList>
            <consortium name="The Broad Institute Genomics Platform"/>
            <consortium name="The Broad Institute Genome Sequencing Center for Infectious Disease"/>
            <person name="Wu L."/>
            <person name="Ma J."/>
        </authorList>
    </citation>
    <scope>NUCLEOTIDE SEQUENCE [LARGE SCALE GENOMIC DNA]</scope>
    <source>
        <strain evidence="2">CCUG 49339</strain>
    </source>
</reference>
<organism evidence="1 2">
    <name type="scientific">Bacillus salitolerans</name>
    <dbReference type="NCBI Taxonomy" id="1437434"/>
    <lineage>
        <taxon>Bacteria</taxon>
        <taxon>Bacillati</taxon>
        <taxon>Bacillota</taxon>
        <taxon>Bacilli</taxon>
        <taxon>Bacillales</taxon>
        <taxon>Bacillaceae</taxon>
        <taxon>Bacillus</taxon>
    </lineage>
</organism>
<dbReference type="Pfam" id="PF19945">
    <property type="entry name" value="DUF6407"/>
    <property type="match status" value="1"/>
</dbReference>
<proteinExistence type="predicted"/>